<feature type="transmembrane region" description="Helical" evidence="1">
    <location>
        <begin position="133"/>
        <end position="152"/>
    </location>
</feature>
<gene>
    <name evidence="2" type="ORF">GCM10007063_10450</name>
</gene>
<comment type="caution">
    <text evidence="2">The sequence shown here is derived from an EMBL/GenBank/DDBJ whole genome shotgun (WGS) entry which is preliminary data.</text>
</comment>
<dbReference type="RefSeq" id="WP_188632030.1">
    <property type="nucleotide sequence ID" value="NZ_BMNQ01000008.1"/>
</dbReference>
<accession>A0A917PSP5</accession>
<sequence>MKFWIAFINSIKLPNRQAIFALNRISMDIAVLYLFILLLIVSAPSLADQLTDPGTGMHWLLLLIYFFIFYYLPLNMVVLLLVSLMAYIGAGIAKLLKRKIRFSILWKLVVYMTTIPFLLYTIIALFFPIGDVLTGLFILYTFIFMIKVIIAFPKRKRRK</sequence>
<dbReference type="AlphaFoldDB" id="A0A917PSP5"/>
<keyword evidence="1" id="KW-1133">Transmembrane helix</keyword>
<organism evidence="2 3">
    <name type="scientific">Lentibacillus kapialis</name>
    <dbReference type="NCBI Taxonomy" id="340214"/>
    <lineage>
        <taxon>Bacteria</taxon>
        <taxon>Bacillati</taxon>
        <taxon>Bacillota</taxon>
        <taxon>Bacilli</taxon>
        <taxon>Bacillales</taxon>
        <taxon>Bacillaceae</taxon>
        <taxon>Lentibacillus</taxon>
    </lineage>
</organism>
<evidence type="ECO:0000313" key="3">
    <source>
        <dbReference type="Proteomes" id="UP000658382"/>
    </source>
</evidence>
<dbReference type="EMBL" id="BMNQ01000008">
    <property type="protein sequence ID" value="GGJ89701.1"/>
    <property type="molecule type" value="Genomic_DNA"/>
</dbReference>
<proteinExistence type="predicted"/>
<keyword evidence="1" id="KW-0812">Transmembrane</keyword>
<feature type="transmembrane region" description="Helical" evidence="1">
    <location>
        <begin position="63"/>
        <end position="88"/>
    </location>
</feature>
<evidence type="ECO:0000313" key="2">
    <source>
        <dbReference type="EMBL" id="GGJ89701.1"/>
    </source>
</evidence>
<name>A0A917PSP5_9BACI</name>
<keyword evidence="1" id="KW-0472">Membrane</keyword>
<evidence type="ECO:0008006" key="4">
    <source>
        <dbReference type="Google" id="ProtNLM"/>
    </source>
</evidence>
<protein>
    <recommendedName>
        <fullName evidence="4">DUF1189 domain-containing protein</fullName>
    </recommendedName>
</protein>
<reference evidence="2" key="2">
    <citation type="submission" date="2020-09" db="EMBL/GenBank/DDBJ databases">
        <authorList>
            <person name="Sun Q."/>
            <person name="Ohkuma M."/>
        </authorList>
    </citation>
    <scope>NUCLEOTIDE SEQUENCE</scope>
    <source>
        <strain evidence="2">JCM 12580</strain>
    </source>
</reference>
<evidence type="ECO:0000256" key="1">
    <source>
        <dbReference type="SAM" id="Phobius"/>
    </source>
</evidence>
<reference evidence="2" key="1">
    <citation type="journal article" date="2014" name="Int. J. Syst. Evol. Microbiol.">
        <title>Complete genome sequence of Corynebacterium casei LMG S-19264T (=DSM 44701T), isolated from a smear-ripened cheese.</title>
        <authorList>
            <consortium name="US DOE Joint Genome Institute (JGI-PGF)"/>
            <person name="Walter F."/>
            <person name="Albersmeier A."/>
            <person name="Kalinowski J."/>
            <person name="Ruckert C."/>
        </authorList>
    </citation>
    <scope>NUCLEOTIDE SEQUENCE</scope>
    <source>
        <strain evidence="2">JCM 12580</strain>
    </source>
</reference>
<dbReference type="Proteomes" id="UP000658382">
    <property type="component" value="Unassembled WGS sequence"/>
</dbReference>
<feature type="transmembrane region" description="Helical" evidence="1">
    <location>
        <begin position="108"/>
        <end position="127"/>
    </location>
</feature>
<keyword evidence="3" id="KW-1185">Reference proteome</keyword>